<keyword evidence="4" id="KW-1185">Reference proteome</keyword>
<dbReference type="Gene3D" id="1.50.10.100">
    <property type="entry name" value="Chondroitin AC/alginate lyase"/>
    <property type="match status" value="1"/>
</dbReference>
<evidence type="ECO:0000313" key="4">
    <source>
        <dbReference type="Proteomes" id="UP001555826"/>
    </source>
</evidence>
<proteinExistence type="predicted"/>
<organism evidence="3 4">
    <name type="scientific">Kineococcus endophyticus</name>
    <dbReference type="NCBI Taxonomy" id="1181883"/>
    <lineage>
        <taxon>Bacteria</taxon>
        <taxon>Bacillati</taxon>
        <taxon>Actinomycetota</taxon>
        <taxon>Actinomycetes</taxon>
        <taxon>Kineosporiales</taxon>
        <taxon>Kineosporiaceae</taxon>
        <taxon>Kineococcus</taxon>
    </lineage>
</organism>
<name>A0ABV3PBR9_9ACTN</name>
<evidence type="ECO:0000313" key="3">
    <source>
        <dbReference type="EMBL" id="MEW9267079.1"/>
    </source>
</evidence>
<sequence length="597" mass="64305">MLPRSGAALPPGRVPASEVDAVLAAARADRDLPWPQTTASTWARVRRDGDRTGHEALVAALTHRTSRAVLAALADPDDPALLDVVADAVLLRCEQSSWCWPAHDDTLVPDPARPVLDLGAGEVAGQLAWTDHLLGDRLDERWPGLRARLRLEVRVRVLDPFRQRRDWHWLGLDGDVHNWNPWIHGNVLTAALALTEGDERAELVALALEGIDRYVAALPADGATDEGFDYWFNGACRAIEALDLVRDWTTEPRLRATTGFPSALHLGGTWHASFADSRGRAADDLPWHALHAAARAVGDVEAQAHAAFLAAEQERAGRPRVDVRVGLGRVVRELADDGWWVERERAVAPPLPQRSLLSSLEVLVARSNSLGVAVKGGHDDEHHNHCDVGSLVVALHGVPVVVDPGRPIYTAATFGPDRYGTWTMGSAWHSVPQLGGVDQAPGRSSAARGFTLRLAEDADEVAMDLQDAYPGSGVRSWRRTVRLDRRRDEVLLSDRWSGAAAGTASAVHLVLAGEVGLAAGRAVVEALDGVGALELSWDPSSVVRAGLEVRELDDPMLTGVWGGRLTRLRLELPPAPDGALDVTCRRSTPGCGGSGTR</sequence>
<reference evidence="3 4" key="1">
    <citation type="submission" date="2024-07" db="EMBL/GenBank/DDBJ databases">
        <authorList>
            <person name="Thanompreechachai J."/>
            <person name="Duangmal K."/>
        </authorList>
    </citation>
    <scope>NUCLEOTIDE SEQUENCE [LARGE SCALE GENOMIC DNA]</scope>
    <source>
        <strain evidence="3 4">KCTC 19886</strain>
    </source>
</reference>
<dbReference type="InterPro" id="IPR012480">
    <property type="entry name" value="Hepar_II_III_C"/>
</dbReference>
<dbReference type="InterPro" id="IPR008929">
    <property type="entry name" value="Chondroitin_lyas"/>
</dbReference>
<evidence type="ECO:0000256" key="1">
    <source>
        <dbReference type="ARBA" id="ARBA00004196"/>
    </source>
</evidence>
<dbReference type="SUPFAM" id="SSF48230">
    <property type="entry name" value="Chondroitin AC/alginate lyase"/>
    <property type="match status" value="1"/>
</dbReference>
<dbReference type="RefSeq" id="WP_367640272.1">
    <property type="nucleotide sequence ID" value="NZ_JBFNQN010000015.1"/>
</dbReference>
<comment type="caution">
    <text evidence="3">The sequence shown here is derived from an EMBL/GenBank/DDBJ whole genome shotgun (WGS) entry which is preliminary data.</text>
</comment>
<dbReference type="Proteomes" id="UP001555826">
    <property type="component" value="Unassembled WGS sequence"/>
</dbReference>
<evidence type="ECO:0000259" key="2">
    <source>
        <dbReference type="Pfam" id="PF07940"/>
    </source>
</evidence>
<gene>
    <name evidence="3" type="ORF">AB1207_20195</name>
</gene>
<protein>
    <submittedName>
        <fullName evidence="3">Heparinase II/III family protein</fullName>
    </submittedName>
</protein>
<feature type="domain" description="Heparinase II/III-like C-terminal" evidence="2">
    <location>
        <begin position="376"/>
        <end position="520"/>
    </location>
</feature>
<dbReference type="EMBL" id="JBFNQN010000015">
    <property type="protein sequence ID" value="MEW9267079.1"/>
    <property type="molecule type" value="Genomic_DNA"/>
</dbReference>
<dbReference type="Pfam" id="PF07940">
    <property type="entry name" value="Hepar_II_III_C"/>
    <property type="match status" value="1"/>
</dbReference>
<comment type="subcellular location">
    <subcellularLocation>
        <location evidence="1">Cell envelope</location>
    </subcellularLocation>
</comment>
<accession>A0ABV3PBR9</accession>
<dbReference type="Gene3D" id="2.70.98.70">
    <property type="match status" value="1"/>
</dbReference>